<reference evidence="1 2" key="1">
    <citation type="submission" date="2016-10" db="EMBL/GenBank/DDBJ databases">
        <authorList>
            <person name="de Groot N.N."/>
        </authorList>
    </citation>
    <scope>NUCLEOTIDE SEQUENCE [LARGE SCALE GENOMIC DNA]</scope>
    <source>
        <strain evidence="1 2">DSM 12272</strain>
    </source>
</reference>
<protein>
    <submittedName>
        <fullName evidence="1">Spo0E like sporulation regulatory protein</fullName>
    </submittedName>
</protein>
<dbReference type="STRING" id="94869.SAMN04488529_101332"/>
<accession>A0A1H0M5Q5</accession>
<sequence>MKELMKELNSRVTLNNLCNPEILELSRRLDKKVVEEQMKIVKEVNKIWG</sequence>
<evidence type="ECO:0000313" key="2">
    <source>
        <dbReference type="Proteomes" id="UP000198597"/>
    </source>
</evidence>
<evidence type="ECO:0000313" key="1">
    <source>
        <dbReference type="EMBL" id="SDO75769.1"/>
    </source>
</evidence>
<organism evidence="1 2">
    <name type="scientific">Clostridium gasigenes</name>
    <dbReference type="NCBI Taxonomy" id="94869"/>
    <lineage>
        <taxon>Bacteria</taxon>
        <taxon>Bacillati</taxon>
        <taxon>Bacillota</taxon>
        <taxon>Clostridia</taxon>
        <taxon>Eubacteriales</taxon>
        <taxon>Clostridiaceae</taxon>
        <taxon>Clostridium</taxon>
    </lineage>
</organism>
<keyword evidence="2" id="KW-1185">Reference proteome</keyword>
<dbReference type="GO" id="GO:0043937">
    <property type="term" value="P:regulation of sporulation"/>
    <property type="evidence" value="ECO:0007669"/>
    <property type="project" value="InterPro"/>
</dbReference>
<name>A0A1H0M5Q5_9CLOT</name>
<dbReference type="EMBL" id="FNJM01000001">
    <property type="protein sequence ID" value="SDO75769.1"/>
    <property type="molecule type" value="Genomic_DNA"/>
</dbReference>
<dbReference type="InterPro" id="IPR037208">
    <property type="entry name" value="Spo0E-like_sf"/>
</dbReference>
<dbReference type="RefSeq" id="WP_175490735.1">
    <property type="nucleotide sequence ID" value="NZ_FNJM01000001.1"/>
</dbReference>
<dbReference type="SUPFAM" id="SSF140500">
    <property type="entry name" value="BAS1536-like"/>
    <property type="match status" value="1"/>
</dbReference>
<dbReference type="Proteomes" id="UP000198597">
    <property type="component" value="Unassembled WGS sequence"/>
</dbReference>
<gene>
    <name evidence="1" type="ORF">SAMN04488529_101332</name>
</gene>
<dbReference type="AlphaFoldDB" id="A0A1H0M5Q5"/>
<proteinExistence type="predicted"/>